<feature type="transmembrane region" description="Helical" evidence="1">
    <location>
        <begin position="154"/>
        <end position="177"/>
    </location>
</feature>
<reference evidence="2 3" key="1">
    <citation type="submission" date="2015-12" db="EMBL/GenBank/DDBJ databases">
        <title>The genome of Folsomia candida.</title>
        <authorList>
            <person name="Faddeeva A."/>
            <person name="Derks M.F."/>
            <person name="Anvar Y."/>
            <person name="Smit S."/>
            <person name="Van Straalen N."/>
            <person name="Roelofs D."/>
        </authorList>
    </citation>
    <scope>NUCLEOTIDE SEQUENCE [LARGE SCALE GENOMIC DNA]</scope>
    <source>
        <strain evidence="2 3">VU population</strain>
        <tissue evidence="2">Whole body</tissue>
    </source>
</reference>
<evidence type="ECO:0000313" key="3">
    <source>
        <dbReference type="Proteomes" id="UP000198287"/>
    </source>
</evidence>
<keyword evidence="3" id="KW-1185">Reference proteome</keyword>
<evidence type="ECO:0000256" key="1">
    <source>
        <dbReference type="SAM" id="Phobius"/>
    </source>
</evidence>
<sequence length="241" mass="27365">MKVSLFIIPVMYGIIGTYKPCSTPSMLREFLPRCENLDCLGDANVAWILVAFLNGLFQMGLFYIYATVVVFTLVHVVLYPSLMIKLWIGGMDRQIQNSQGRSILPILHQYRVAQITENLVNAVMEKPFFIILLTFTIIGQICTLYIIFTSWSHLSVGIMMLFLLVGFNFGNVIHIFLHSLCYPNVTSREFIKSMRGSISARNTMSTVDKLKHGLSLYYCGKVKGWQVEFEDGRPVVKVTLA</sequence>
<name>A0A226DQE6_FOLCA</name>
<dbReference type="AlphaFoldDB" id="A0A226DQE6"/>
<proteinExistence type="predicted"/>
<keyword evidence="1" id="KW-1133">Transmembrane helix</keyword>
<protein>
    <submittedName>
        <fullName evidence="2">Malate dehydrogenase, chloroplastic</fullName>
    </submittedName>
</protein>
<feature type="transmembrane region" description="Helical" evidence="1">
    <location>
        <begin position="63"/>
        <end position="88"/>
    </location>
</feature>
<evidence type="ECO:0000313" key="2">
    <source>
        <dbReference type="EMBL" id="OXA47248.1"/>
    </source>
</evidence>
<dbReference type="Proteomes" id="UP000198287">
    <property type="component" value="Unassembled WGS sequence"/>
</dbReference>
<organism evidence="2 3">
    <name type="scientific">Folsomia candida</name>
    <name type="common">Springtail</name>
    <dbReference type="NCBI Taxonomy" id="158441"/>
    <lineage>
        <taxon>Eukaryota</taxon>
        <taxon>Metazoa</taxon>
        <taxon>Ecdysozoa</taxon>
        <taxon>Arthropoda</taxon>
        <taxon>Hexapoda</taxon>
        <taxon>Collembola</taxon>
        <taxon>Entomobryomorpha</taxon>
        <taxon>Isotomoidea</taxon>
        <taxon>Isotomidae</taxon>
        <taxon>Proisotominae</taxon>
        <taxon>Folsomia</taxon>
    </lineage>
</organism>
<feature type="transmembrane region" description="Helical" evidence="1">
    <location>
        <begin position="128"/>
        <end position="148"/>
    </location>
</feature>
<gene>
    <name evidence="2" type="ORF">Fcan01_17543</name>
</gene>
<keyword evidence="1" id="KW-0472">Membrane</keyword>
<comment type="caution">
    <text evidence="2">The sequence shown here is derived from an EMBL/GenBank/DDBJ whole genome shotgun (WGS) entry which is preliminary data.</text>
</comment>
<keyword evidence="1" id="KW-0812">Transmembrane</keyword>
<accession>A0A226DQE6</accession>
<dbReference type="EMBL" id="LNIX01000013">
    <property type="protein sequence ID" value="OXA47248.1"/>
    <property type="molecule type" value="Genomic_DNA"/>
</dbReference>